<name>A0ABW2U676_9BACT</name>
<proteinExistence type="predicted"/>
<organism evidence="1 2">
    <name type="scientific">Hymenobacter humi</name>
    <dbReference type="NCBI Taxonomy" id="1411620"/>
    <lineage>
        <taxon>Bacteria</taxon>
        <taxon>Pseudomonadati</taxon>
        <taxon>Bacteroidota</taxon>
        <taxon>Cytophagia</taxon>
        <taxon>Cytophagales</taxon>
        <taxon>Hymenobacteraceae</taxon>
        <taxon>Hymenobacter</taxon>
    </lineage>
</organism>
<dbReference type="Proteomes" id="UP001596513">
    <property type="component" value="Unassembled WGS sequence"/>
</dbReference>
<dbReference type="Gene3D" id="3.40.50.2000">
    <property type="entry name" value="Glycogen Phosphorylase B"/>
    <property type="match status" value="2"/>
</dbReference>
<dbReference type="RefSeq" id="WP_380204456.1">
    <property type="nucleotide sequence ID" value="NZ_JBHTEK010000001.1"/>
</dbReference>
<protein>
    <submittedName>
        <fullName evidence="1">Glycosyltransferase</fullName>
        <ecNumber evidence="1">2.4.-.-</ecNumber>
    </submittedName>
</protein>
<evidence type="ECO:0000313" key="2">
    <source>
        <dbReference type="Proteomes" id="UP001596513"/>
    </source>
</evidence>
<gene>
    <name evidence="1" type="ORF">ACFQT0_17375</name>
</gene>
<accession>A0ABW2U676</accession>
<dbReference type="EC" id="2.4.-.-" evidence="1"/>
<evidence type="ECO:0000313" key="1">
    <source>
        <dbReference type="EMBL" id="MFC7668930.1"/>
    </source>
</evidence>
<dbReference type="EMBL" id="JBHTEK010000001">
    <property type="protein sequence ID" value="MFC7668930.1"/>
    <property type="molecule type" value="Genomic_DNA"/>
</dbReference>
<keyword evidence="1" id="KW-0328">Glycosyltransferase</keyword>
<reference evidence="2" key="1">
    <citation type="journal article" date="2019" name="Int. J. Syst. Evol. Microbiol.">
        <title>The Global Catalogue of Microorganisms (GCM) 10K type strain sequencing project: providing services to taxonomists for standard genome sequencing and annotation.</title>
        <authorList>
            <consortium name="The Broad Institute Genomics Platform"/>
            <consortium name="The Broad Institute Genome Sequencing Center for Infectious Disease"/>
            <person name="Wu L."/>
            <person name="Ma J."/>
        </authorList>
    </citation>
    <scope>NUCLEOTIDE SEQUENCE [LARGE SCALE GENOMIC DNA]</scope>
    <source>
        <strain evidence="2">JCM 19635</strain>
    </source>
</reference>
<comment type="caution">
    <text evidence="1">The sequence shown here is derived from an EMBL/GenBank/DDBJ whole genome shotgun (WGS) entry which is preliminary data.</text>
</comment>
<dbReference type="Pfam" id="PF13692">
    <property type="entry name" value="Glyco_trans_1_4"/>
    <property type="match status" value="1"/>
</dbReference>
<sequence>MLVPLLSGGGMRIKIIEGMAMGKAVLSTALGAEGIAVRDGHDILLRDSAAEWLEALRAWARGEVPTAQIGAAAARAAADQYDNRRVIDRFVDLYTRLQPAQS</sequence>
<keyword evidence="2" id="KW-1185">Reference proteome</keyword>
<dbReference type="SUPFAM" id="SSF53756">
    <property type="entry name" value="UDP-Glycosyltransferase/glycogen phosphorylase"/>
    <property type="match status" value="1"/>
</dbReference>
<keyword evidence="1" id="KW-0808">Transferase</keyword>
<dbReference type="GO" id="GO:0016757">
    <property type="term" value="F:glycosyltransferase activity"/>
    <property type="evidence" value="ECO:0007669"/>
    <property type="project" value="UniProtKB-KW"/>
</dbReference>